<name>A0A5C1QJ77_9SPIO</name>
<comment type="subcellular location">
    <subcellularLocation>
        <location evidence="4">Membrane</location>
        <topology evidence="4">Single-pass type II membrane protein</topology>
    </subcellularLocation>
</comment>
<dbReference type="OrthoDB" id="9802919at2"/>
<accession>A0A5C1QJ77</accession>
<sequence>MNSFSIKLVGFTEKILTNRKIRIYKKKKKQQAKNPILDWIEAFLWAAMVVLLINQYLFQAYQIPSGSMKDTLLIKDRIFVNKLLYGPELLPGMAKVPGFKIPQRGEVIIFENPVYLSRGPVFDIMQRVIYMLTLSMVDIDKDENGNPKAHFLIKRQIAQDGDIYRQYQGNLQIKAMGESHFLDEEDFKKISGLSYGNKRMIDPSEYPVFKAYGEAYTLQEEGLVIPASLRNMASKIDQIDYKDPLEMDLWRQKKKFEIQPYNTAASARWRKSMVTGYYVPPGWVLPMGDNRDNSNDGRYFGSIPKNKVLGRAMFKYWPAGRAGIIR</sequence>
<dbReference type="PANTHER" id="PTHR43390">
    <property type="entry name" value="SIGNAL PEPTIDASE I"/>
    <property type="match status" value="1"/>
</dbReference>
<dbReference type="GO" id="GO:0009003">
    <property type="term" value="F:signal peptidase activity"/>
    <property type="evidence" value="ECO:0007669"/>
    <property type="project" value="UniProtKB-EC"/>
</dbReference>
<feature type="transmembrane region" description="Helical" evidence="4">
    <location>
        <begin position="36"/>
        <end position="58"/>
    </location>
</feature>
<feature type="domain" description="Peptidase S26" evidence="5">
    <location>
        <begin position="37"/>
        <end position="317"/>
    </location>
</feature>
<dbReference type="InterPro" id="IPR000223">
    <property type="entry name" value="Pept_S26A_signal_pept_1"/>
</dbReference>
<reference evidence="6 7" key="1">
    <citation type="submission" date="2019-02" db="EMBL/GenBank/DDBJ databases">
        <title>Complete Genome Sequence and Methylome Analysis of free living Spirochaetas.</title>
        <authorList>
            <person name="Fomenkov A."/>
            <person name="Dubinina G."/>
            <person name="Leshcheva N."/>
            <person name="Mikheeva N."/>
            <person name="Grabovich M."/>
            <person name="Vincze T."/>
            <person name="Roberts R.J."/>
        </authorList>
    </citation>
    <scope>NUCLEOTIDE SEQUENCE [LARGE SCALE GENOMIC DNA]</scope>
    <source>
        <strain evidence="6 7">K2</strain>
    </source>
</reference>
<dbReference type="GO" id="GO:0006465">
    <property type="term" value="P:signal peptide processing"/>
    <property type="evidence" value="ECO:0007669"/>
    <property type="project" value="InterPro"/>
</dbReference>
<dbReference type="CDD" id="cd06530">
    <property type="entry name" value="S26_SPase_I"/>
    <property type="match status" value="2"/>
</dbReference>
<evidence type="ECO:0000256" key="2">
    <source>
        <dbReference type="ARBA" id="ARBA00019232"/>
    </source>
</evidence>
<dbReference type="InterPro" id="IPR019533">
    <property type="entry name" value="Peptidase_S26"/>
</dbReference>
<protein>
    <recommendedName>
        <fullName evidence="2 4">Signal peptidase I</fullName>
        <ecNumber evidence="4">3.4.21.89</ecNumber>
    </recommendedName>
</protein>
<evidence type="ECO:0000259" key="5">
    <source>
        <dbReference type="Pfam" id="PF10502"/>
    </source>
</evidence>
<evidence type="ECO:0000256" key="1">
    <source>
        <dbReference type="ARBA" id="ARBA00009370"/>
    </source>
</evidence>
<keyword evidence="4" id="KW-0472">Membrane</keyword>
<keyword evidence="4" id="KW-1133">Transmembrane helix</keyword>
<dbReference type="KEGG" id="ock:EXM22_06580"/>
<dbReference type="Gene3D" id="2.10.109.10">
    <property type="entry name" value="Umud Fragment, subunit A"/>
    <property type="match status" value="1"/>
</dbReference>
<dbReference type="Pfam" id="PF10502">
    <property type="entry name" value="Peptidase_S26"/>
    <property type="match status" value="1"/>
</dbReference>
<dbReference type="EC" id="3.4.21.89" evidence="4"/>
<evidence type="ECO:0000313" key="7">
    <source>
        <dbReference type="Proteomes" id="UP000324209"/>
    </source>
</evidence>
<evidence type="ECO:0000313" key="6">
    <source>
        <dbReference type="EMBL" id="QEN07671.1"/>
    </source>
</evidence>
<dbReference type="AlphaFoldDB" id="A0A5C1QJ77"/>
<comment type="similarity">
    <text evidence="1 4">Belongs to the peptidase S26 family.</text>
</comment>
<keyword evidence="4" id="KW-0812">Transmembrane</keyword>
<organism evidence="6 7">
    <name type="scientific">Oceanispirochaeta crateris</name>
    <dbReference type="NCBI Taxonomy" id="2518645"/>
    <lineage>
        <taxon>Bacteria</taxon>
        <taxon>Pseudomonadati</taxon>
        <taxon>Spirochaetota</taxon>
        <taxon>Spirochaetia</taxon>
        <taxon>Spirochaetales</taxon>
        <taxon>Spirochaetaceae</taxon>
        <taxon>Oceanispirochaeta</taxon>
    </lineage>
</organism>
<keyword evidence="4" id="KW-0645">Protease</keyword>
<dbReference type="RefSeq" id="WP_149485751.1">
    <property type="nucleotide sequence ID" value="NZ_CP036150.1"/>
</dbReference>
<proteinExistence type="inferred from homology"/>
<dbReference type="SUPFAM" id="SSF51306">
    <property type="entry name" value="LexA/Signal peptidase"/>
    <property type="match status" value="1"/>
</dbReference>
<evidence type="ECO:0000256" key="4">
    <source>
        <dbReference type="RuleBase" id="RU362042"/>
    </source>
</evidence>
<dbReference type="NCBIfam" id="TIGR02227">
    <property type="entry name" value="sigpep_I_bact"/>
    <property type="match status" value="2"/>
</dbReference>
<dbReference type="PANTHER" id="PTHR43390:SF1">
    <property type="entry name" value="CHLOROPLAST PROCESSING PEPTIDASE"/>
    <property type="match status" value="1"/>
</dbReference>
<feature type="active site" evidence="3">
    <location>
        <position position="67"/>
    </location>
</feature>
<feature type="active site" evidence="3">
    <location>
        <position position="154"/>
    </location>
</feature>
<dbReference type="GO" id="GO:0016020">
    <property type="term" value="C:membrane"/>
    <property type="evidence" value="ECO:0007669"/>
    <property type="project" value="UniProtKB-SubCell"/>
</dbReference>
<evidence type="ECO:0000256" key="3">
    <source>
        <dbReference type="PIRSR" id="PIRSR600223-1"/>
    </source>
</evidence>
<dbReference type="PRINTS" id="PR00727">
    <property type="entry name" value="LEADERPTASE"/>
</dbReference>
<dbReference type="GO" id="GO:0004252">
    <property type="term" value="F:serine-type endopeptidase activity"/>
    <property type="evidence" value="ECO:0007669"/>
    <property type="project" value="InterPro"/>
</dbReference>
<dbReference type="Proteomes" id="UP000324209">
    <property type="component" value="Chromosome"/>
</dbReference>
<gene>
    <name evidence="6" type="primary">lepB</name>
    <name evidence="6" type="ORF">EXM22_06580</name>
</gene>
<keyword evidence="4 6" id="KW-0378">Hydrolase</keyword>
<comment type="catalytic activity">
    <reaction evidence="4">
        <text>Cleavage of hydrophobic, N-terminal signal or leader sequences from secreted and periplasmic proteins.</text>
        <dbReference type="EC" id="3.4.21.89"/>
    </reaction>
</comment>
<dbReference type="InterPro" id="IPR036286">
    <property type="entry name" value="LexA/Signal_pep-like_sf"/>
</dbReference>
<dbReference type="EMBL" id="CP036150">
    <property type="protein sequence ID" value="QEN07671.1"/>
    <property type="molecule type" value="Genomic_DNA"/>
</dbReference>
<keyword evidence="7" id="KW-1185">Reference proteome</keyword>